<dbReference type="CDD" id="cd05233">
    <property type="entry name" value="SDR_c"/>
    <property type="match status" value="1"/>
</dbReference>
<name>A0A0U2XL03_9BACL</name>
<comment type="similarity">
    <text evidence="1">Belongs to the short-chain dehydrogenases/reductases (SDR) family.</text>
</comment>
<dbReference type="Gene3D" id="3.40.50.720">
    <property type="entry name" value="NAD(P)-binding Rossmann-like Domain"/>
    <property type="match status" value="1"/>
</dbReference>
<dbReference type="GO" id="GO:0016491">
    <property type="term" value="F:oxidoreductase activity"/>
    <property type="evidence" value="ECO:0007669"/>
    <property type="project" value="UniProtKB-KW"/>
</dbReference>
<dbReference type="PANTHER" id="PTHR43477:SF1">
    <property type="entry name" value="DIHYDROANTICAPSIN 7-DEHYDROGENASE"/>
    <property type="match status" value="1"/>
</dbReference>
<gene>
    <name evidence="3" type="ORF">AUC31_00295</name>
</gene>
<dbReference type="SUPFAM" id="SSF51735">
    <property type="entry name" value="NAD(P)-binding Rossmann-fold domains"/>
    <property type="match status" value="1"/>
</dbReference>
<proteinExistence type="inferred from homology"/>
<reference evidence="3" key="1">
    <citation type="submission" date="2016-01" db="EMBL/GenBank/DDBJ databases">
        <title>Complete genome of Planococcus rifietoensis type strain M8.</title>
        <authorList>
            <person name="See-Too W.S."/>
        </authorList>
    </citation>
    <scope>NUCLEOTIDE SEQUENCE [LARGE SCALE GENOMIC DNA]</scope>
    <source>
        <strain evidence="3">M8</strain>
    </source>
</reference>
<organism evidence="3 4">
    <name type="scientific">Planococcus rifietoensis</name>
    <dbReference type="NCBI Taxonomy" id="200991"/>
    <lineage>
        <taxon>Bacteria</taxon>
        <taxon>Bacillati</taxon>
        <taxon>Bacillota</taxon>
        <taxon>Bacilli</taxon>
        <taxon>Bacillales</taxon>
        <taxon>Caryophanaceae</taxon>
        <taxon>Planococcus</taxon>
    </lineage>
</organism>
<protein>
    <submittedName>
        <fullName evidence="3">3-ketoacyl-ACP synthase</fullName>
    </submittedName>
</protein>
<keyword evidence="2" id="KW-0560">Oxidoreductase</keyword>
<dbReference type="OrthoDB" id="9803333at2"/>
<dbReference type="InterPro" id="IPR051122">
    <property type="entry name" value="SDR_DHRS6-like"/>
</dbReference>
<dbReference type="EMBL" id="CP013659">
    <property type="protein sequence ID" value="ALS73779.1"/>
    <property type="molecule type" value="Genomic_DNA"/>
</dbReference>
<evidence type="ECO:0000313" key="3">
    <source>
        <dbReference type="EMBL" id="ALS73779.1"/>
    </source>
</evidence>
<dbReference type="AlphaFoldDB" id="A0A0U2XL03"/>
<evidence type="ECO:0000256" key="1">
    <source>
        <dbReference type="ARBA" id="ARBA00006484"/>
    </source>
</evidence>
<dbReference type="InterPro" id="IPR036291">
    <property type="entry name" value="NAD(P)-bd_dom_sf"/>
</dbReference>
<keyword evidence="4" id="KW-1185">Reference proteome</keyword>
<dbReference type="Pfam" id="PF13561">
    <property type="entry name" value="adh_short_C2"/>
    <property type="match status" value="1"/>
</dbReference>
<evidence type="ECO:0000256" key="2">
    <source>
        <dbReference type="ARBA" id="ARBA00023002"/>
    </source>
</evidence>
<dbReference type="Proteomes" id="UP000067683">
    <property type="component" value="Chromosome"/>
</dbReference>
<sequence length="239" mass="25778">MKRFALILGASGDIGGAIAKQMAEEGWSLYLHYHSTALELFAQELSVHYPLQEFIAVQADFTQDGGAQQVASQVFDSSCIVCASGHALSGLLQDTSSADQDALWRVHVKNPIETVRLLSPYLRRHEKSYVIFIASIWGETGASMETAYSAVKGAQLAFTKAYAKEMAPSGTRVNAVSPGLIRTKMNAGLTDEDWLELEEEIPLGAGSPEDIAHAVAFLASGKADYITGQTIRVNGGWLI</sequence>
<dbReference type="PANTHER" id="PTHR43477">
    <property type="entry name" value="DIHYDROANTICAPSIN 7-DEHYDROGENASE"/>
    <property type="match status" value="1"/>
</dbReference>
<evidence type="ECO:0000313" key="4">
    <source>
        <dbReference type="Proteomes" id="UP000067683"/>
    </source>
</evidence>
<dbReference type="InterPro" id="IPR002347">
    <property type="entry name" value="SDR_fam"/>
</dbReference>
<accession>A0A0U2XL03</accession>
<dbReference type="RefSeq" id="WP_058380489.1">
    <property type="nucleotide sequence ID" value="NZ_CP013659.2"/>
</dbReference>
<dbReference type="KEGG" id="prt:AUC31_00295"/>
<dbReference type="STRING" id="200991.AUC31_00295"/>
<dbReference type="NCBIfam" id="NF047420">
    <property type="entry name" value="EF_P_mod_YmfI"/>
    <property type="match status" value="1"/>
</dbReference>
<dbReference type="PRINTS" id="PR00081">
    <property type="entry name" value="GDHRDH"/>
</dbReference>